<dbReference type="GO" id="GO:0030134">
    <property type="term" value="C:COPII-coated ER to Golgi transport vesicle"/>
    <property type="evidence" value="ECO:0007669"/>
    <property type="project" value="TreeGrafter"/>
</dbReference>
<protein>
    <submittedName>
        <fullName evidence="7">Erv26 super protein</fullName>
    </submittedName>
</protein>
<evidence type="ECO:0000256" key="2">
    <source>
        <dbReference type="ARBA" id="ARBA00008096"/>
    </source>
</evidence>
<feature type="transmembrane region" description="Helical" evidence="6">
    <location>
        <begin position="126"/>
        <end position="146"/>
    </location>
</feature>
<evidence type="ECO:0000256" key="5">
    <source>
        <dbReference type="ARBA" id="ARBA00023136"/>
    </source>
</evidence>
<accession>A0A9W8HAB7</accession>
<gene>
    <name evidence="7" type="primary">SVP26</name>
    <name evidence="7" type="ORF">H4R18_004580</name>
</gene>
<evidence type="ECO:0000256" key="3">
    <source>
        <dbReference type="ARBA" id="ARBA00022692"/>
    </source>
</evidence>
<dbReference type="Pfam" id="PF04148">
    <property type="entry name" value="Erv26"/>
    <property type="match status" value="1"/>
</dbReference>
<feature type="transmembrane region" description="Helical" evidence="6">
    <location>
        <begin position="46"/>
        <end position="69"/>
    </location>
</feature>
<reference evidence="7" key="1">
    <citation type="submission" date="2022-07" db="EMBL/GenBank/DDBJ databases">
        <title>Phylogenomic reconstructions and comparative analyses of Kickxellomycotina fungi.</title>
        <authorList>
            <person name="Reynolds N.K."/>
            <person name="Stajich J.E."/>
            <person name="Barry K."/>
            <person name="Grigoriev I.V."/>
            <person name="Crous P."/>
            <person name="Smith M.E."/>
        </authorList>
    </citation>
    <scope>NUCLEOTIDE SEQUENCE</scope>
    <source>
        <strain evidence="7">NBRC 105414</strain>
    </source>
</reference>
<dbReference type="Proteomes" id="UP001140217">
    <property type="component" value="Unassembled WGS sequence"/>
</dbReference>
<dbReference type="GO" id="GO:0097020">
    <property type="term" value="F:COPII receptor activity"/>
    <property type="evidence" value="ECO:0007669"/>
    <property type="project" value="InterPro"/>
</dbReference>
<dbReference type="PANTHER" id="PTHR13144:SF0">
    <property type="entry name" value="PROTEIN TEX261"/>
    <property type="match status" value="1"/>
</dbReference>
<dbReference type="GO" id="GO:0006888">
    <property type="term" value="P:endoplasmic reticulum to Golgi vesicle-mediated transport"/>
    <property type="evidence" value="ECO:0007669"/>
    <property type="project" value="InterPro"/>
</dbReference>
<evidence type="ECO:0000256" key="1">
    <source>
        <dbReference type="ARBA" id="ARBA00004141"/>
    </source>
</evidence>
<keyword evidence="8" id="KW-1185">Reference proteome</keyword>
<dbReference type="InterPro" id="IPR007277">
    <property type="entry name" value="Svp26/Tex261"/>
</dbReference>
<organism evidence="7 8">
    <name type="scientific">Coemansia javaensis</name>
    <dbReference type="NCBI Taxonomy" id="2761396"/>
    <lineage>
        <taxon>Eukaryota</taxon>
        <taxon>Fungi</taxon>
        <taxon>Fungi incertae sedis</taxon>
        <taxon>Zoopagomycota</taxon>
        <taxon>Kickxellomycotina</taxon>
        <taxon>Kickxellomycetes</taxon>
        <taxon>Kickxellales</taxon>
        <taxon>Kickxellaceae</taxon>
        <taxon>Coemansia</taxon>
    </lineage>
</organism>
<dbReference type="EMBL" id="JANBUL010000228">
    <property type="protein sequence ID" value="KAJ2778453.1"/>
    <property type="molecule type" value="Genomic_DNA"/>
</dbReference>
<name>A0A9W8HAB7_9FUNG</name>
<dbReference type="GO" id="GO:0000139">
    <property type="term" value="C:Golgi membrane"/>
    <property type="evidence" value="ECO:0007669"/>
    <property type="project" value="TreeGrafter"/>
</dbReference>
<feature type="transmembrane region" description="Helical" evidence="6">
    <location>
        <begin position="12"/>
        <end position="34"/>
    </location>
</feature>
<dbReference type="GO" id="GO:0005789">
    <property type="term" value="C:endoplasmic reticulum membrane"/>
    <property type="evidence" value="ECO:0007669"/>
    <property type="project" value="TreeGrafter"/>
</dbReference>
<dbReference type="PROSITE" id="PS51257">
    <property type="entry name" value="PROKAR_LIPOPROTEIN"/>
    <property type="match status" value="1"/>
</dbReference>
<proteinExistence type="inferred from homology"/>
<comment type="similarity">
    <text evidence="2">Belongs to the SVP26 family.</text>
</comment>
<feature type="transmembrane region" description="Helical" evidence="6">
    <location>
        <begin position="89"/>
        <end position="114"/>
    </location>
</feature>
<dbReference type="OrthoDB" id="28257at2759"/>
<keyword evidence="3 6" id="KW-0812">Transmembrane</keyword>
<evidence type="ECO:0000313" key="7">
    <source>
        <dbReference type="EMBL" id="KAJ2778453.1"/>
    </source>
</evidence>
<comment type="subcellular location">
    <subcellularLocation>
        <location evidence="1">Membrane</location>
        <topology evidence="1">Multi-pass membrane protein</topology>
    </subcellularLocation>
</comment>
<evidence type="ECO:0000313" key="8">
    <source>
        <dbReference type="Proteomes" id="UP001140217"/>
    </source>
</evidence>
<dbReference type="AlphaFoldDB" id="A0A9W8HAB7"/>
<evidence type="ECO:0000256" key="4">
    <source>
        <dbReference type="ARBA" id="ARBA00022989"/>
    </source>
</evidence>
<keyword evidence="4 6" id="KW-1133">Transmembrane helix</keyword>
<evidence type="ECO:0000256" key="6">
    <source>
        <dbReference type="SAM" id="Phobius"/>
    </source>
</evidence>
<sequence length="189" mass="19987">MGLILRALAAGGWAAGAAFAVFAVACALFVVAEWAEERPRQARRAIWAAVWAVDTVLALAALDGVSAWRALASAAANHVYALNLARFPLVHMGGALFLGSCALAVGNHVLWFVYFIQRLDFPFGQVCAFMFFGVWLVPLALFVSLAPADAALPSARARPAGPKTRRSALRALLALAAPAPAEPQPLHTE</sequence>
<keyword evidence="5 6" id="KW-0472">Membrane</keyword>
<comment type="caution">
    <text evidence="7">The sequence shown here is derived from an EMBL/GenBank/DDBJ whole genome shotgun (WGS) entry which is preliminary data.</text>
</comment>
<dbReference type="PANTHER" id="PTHR13144">
    <property type="entry name" value="TEX261 PROTEIN"/>
    <property type="match status" value="1"/>
</dbReference>